<sequence>MLHVVYRVGDLEKTIKFYTDCFGTNVLGKRDIPEDRYSNAFLGYGREDSHFAVELTYNYGVDKYDIRIGFGHFGIAVDDASKPVDLVKEKVGSRAFCQVMLREGDLGRLINFYKKLCGGTVFREPGRLPGINTKITARLDPDGRKSVLLIARSVCL</sequence>
<accession>A0ABR2BEM1</accession>
<dbReference type="Pfam" id="PF00903">
    <property type="entry name" value="Glyoxalase"/>
    <property type="match status" value="1"/>
</dbReference>
<dbReference type="InterPro" id="IPR037523">
    <property type="entry name" value="VOC_core"/>
</dbReference>
<organism evidence="1 2">
    <name type="scientific">Hibiscus sabdariffa</name>
    <name type="common">roselle</name>
    <dbReference type="NCBI Taxonomy" id="183260"/>
    <lineage>
        <taxon>Eukaryota</taxon>
        <taxon>Viridiplantae</taxon>
        <taxon>Streptophyta</taxon>
        <taxon>Embryophyta</taxon>
        <taxon>Tracheophyta</taxon>
        <taxon>Spermatophyta</taxon>
        <taxon>Magnoliopsida</taxon>
        <taxon>eudicotyledons</taxon>
        <taxon>Gunneridae</taxon>
        <taxon>Pentapetalae</taxon>
        <taxon>rosids</taxon>
        <taxon>malvids</taxon>
        <taxon>Malvales</taxon>
        <taxon>Malvaceae</taxon>
        <taxon>Malvoideae</taxon>
        <taxon>Hibiscus</taxon>
    </lineage>
</organism>
<dbReference type="PROSITE" id="PS51819">
    <property type="entry name" value="VOC"/>
    <property type="match status" value="1"/>
</dbReference>
<evidence type="ECO:0000313" key="1">
    <source>
        <dbReference type="EMBL" id="KAK8505331.1"/>
    </source>
</evidence>
<keyword evidence="2" id="KW-1185">Reference proteome</keyword>
<proteinExistence type="predicted"/>
<evidence type="ECO:0000313" key="2">
    <source>
        <dbReference type="Proteomes" id="UP001472677"/>
    </source>
</evidence>
<dbReference type="Gene3D" id="3.10.180.10">
    <property type="entry name" value="2,3-Dihydroxybiphenyl 1,2-Dioxygenase, domain 1"/>
    <property type="match status" value="1"/>
</dbReference>
<dbReference type="InterPro" id="IPR004360">
    <property type="entry name" value="Glyas_Fos-R_dOase_dom"/>
</dbReference>
<dbReference type="Proteomes" id="UP001472677">
    <property type="component" value="Unassembled WGS sequence"/>
</dbReference>
<comment type="caution">
    <text evidence="1">The sequence shown here is derived from an EMBL/GenBank/DDBJ whole genome shotgun (WGS) entry which is preliminary data.</text>
</comment>
<gene>
    <name evidence="1" type="ORF">V6N12_067299</name>
</gene>
<dbReference type="EMBL" id="JBBPBM010000128">
    <property type="protein sequence ID" value="KAK8505331.1"/>
    <property type="molecule type" value="Genomic_DNA"/>
</dbReference>
<reference evidence="1 2" key="1">
    <citation type="journal article" date="2024" name="G3 (Bethesda)">
        <title>Genome assembly of Hibiscus sabdariffa L. provides insights into metabolisms of medicinal natural products.</title>
        <authorList>
            <person name="Kim T."/>
        </authorList>
    </citation>
    <scope>NUCLEOTIDE SEQUENCE [LARGE SCALE GENOMIC DNA]</scope>
    <source>
        <strain evidence="1">TK-2024</strain>
        <tissue evidence="1">Old leaves</tissue>
    </source>
</reference>
<dbReference type="InterPro" id="IPR029068">
    <property type="entry name" value="Glyas_Bleomycin-R_OHBP_Dase"/>
</dbReference>
<dbReference type="PANTHER" id="PTHR46036:SF5">
    <property type="entry name" value="LACTOYLGLUTATHIONE LYASE"/>
    <property type="match status" value="1"/>
</dbReference>
<name>A0ABR2BEM1_9ROSI</name>
<dbReference type="SUPFAM" id="SSF54593">
    <property type="entry name" value="Glyoxalase/Bleomycin resistance protein/Dihydroxybiphenyl dioxygenase"/>
    <property type="match status" value="1"/>
</dbReference>
<protein>
    <submittedName>
        <fullName evidence="1">Uncharacterized protein</fullName>
    </submittedName>
</protein>
<dbReference type="PANTHER" id="PTHR46036">
    <property type="entry name" value="LACTOYLGLUTATHIONE LYASE"/>
    <property type="match status" value="1"/>
</dbReference>